<dbReference type="STRING" id="128403.WA1_51760"/>
<keyword evidence="2" id="KW-1185">Reference proteome</keyword>
<reference evidence="1 2" key="1">
    <citation type="journal article" date="2013" name="Genome Biol. Evol.">
        <title>Genomes of Stigonematalean cyanobacteria (subsection V) and the evolution of oxygenic photosynthesis from prokaryotes to plastids.</title>
        <authorList>
            <person name="Dagan T."/>
            <person name="Roettger M."/>
            <person name="Stucken K."/>
            <person name="Landan G."/>
            <person name="Koch R."/>
            <person name="Major P."/>
            <person name="Gould S.B."/>
            <person name="Goremykin V.V."/>
            <person name="Rippka R."/>
            <person name="Tandeau de Marsac N."/>
            <person name="Gugger M."/>
            <person name="Lockhart P.J."/>
            <person name="Allen J.F."/>
            <person name="Brune I."/>
            <person name="Maus I."/>
            <person name="Puhler A."/>
            <person name="Martin W.F."/>
        </authorList>
    </citation>
    <scope>NUCLEOTIDE SEQUENCE [LARGE SCALE GENOMIC DNA]</scope>
    <source>
        <strain evidence="1 2">PCC 7110</strain>
    </source>
</reference>
<name>A0A139WPV3_9CYAN</name>
<organism evidence="1 2">
    <name type="scientific">Scytonema hofmannii PCC 7110</name>
    <dbReference type="NCBI Taxonomy" id="128403"/>
    <lineage>
        <taxon>Bacteria</taxon>
        <taxon>Bacillati</taxon>
        <taxon>Cyanobacteriota</taxon>
        <taxon>Cyanophyceae</taxon>
        <taxon>Nostocales</taxon>
        <taxon>Scytonemataceae</taxon>
        <taxon>Scytonema</taxon>
    </lineage>
</organism>
<dbReference type="AlphaFoldDB" id="A0A139WPV3"/>
<accession>A0A139WPV3</accession>
<proteinExistence type="predicted"/>
<protein>
    <submittedName>
        <fullName evidence="1">Uncharacterized protein</fullName>
    </submittedName>
</protein>
<gene>
    <name evidence="1" type="ORF">WA1_51760</name>
</gene>
<comment type="caution">
    <text evidence="1">The sequence shown here is derived from an EMBL/GenBank/DDBJ whole genome shotgun (WGS) entry which is preliminary data.</text>
</comment>
<evidence type="ECO:0000313" key="2">
    <source>
        <dbReference type="Proteomes" id="UP000076925"/>
    </source>
</evidence>
<dbReference type="Proteomes" id="UP000076925">
    <property type="component" value="Unassembled WGS sequence"/>
</dbReference>
<evidence type="ECO:0000313" key="1">
    <source>
        <dbReference type="EMBL" id="KYC34460.1"/>
    </source>
</evidence>
<sequence length="90" mass="9595">MLSHNPGAIVTLPQLRRITPVTERRRGSGLSGGGSEVALDVLALMQNLDHVEGVRALSAVHHARACRNLIGVMPLAQAAAHLYSTLKRVP</sequence>
<dbReference type="EMBL" id="ANNX02000082">
    <property type="protein sequence ID" value="KYC34460.1"/>
    <property type="molecule type" value="Genomic_DNA"/>
</dbReference>